<evidence type="ECO:0000259" key="10">
    <source>
        <dbReference type="PROSITE" id="PS50853"/>
    </source>
</evidence>
<accession>A0ABM3GKP7</accession>
<feature type="signal peptide" evidence="8">
    <location>
        <begin position="1"/>
        <end position="22"/>
    </location>
</feature>
<dbReference type="PANTHER" id="PTHR23278:SF4">
    <property type="entry name" value="SIDESTEP, ISOFORM C"/>
    <property type="match status" value="1"/>
</dbReference>
<dbReference type="Pfam" id="PF08205">
    <property type="entry name" value="C2-set_2"/>
    <property type="match status" value="2"/>
</dbReference>
<dbReference type="InterPro" id="IPR003598">
    <property type="entry name" value="Ig_sub2"/>
</dbReference>
<evidence type="ECO:0000313" key="11">
    <source>
        <dbReference type="Proteomes" id="UP000829291"/>
    </source>
</evidence>
<evidence type="ECO:0000256" key="6">
    <source>
        <dbReference type="SAM" id="MobiDB-lite"/>
    </source>
</evidence>
<evidence type="ECO:0000256" key="2">
    <source>
        <dbReference type="ARBA" id="ARBA00022692"/>
    </source>
</evidence>
<keyword evidence="11" id="KW-1185">Reference proteome</keyword>
<feature type="domain" description="Ig-like" evidence="9">
    <location>
        <begin position="359"/>
        <end position="451"/>
    </location>
</feature>
<evidence type="ECO:0000256" key="7">
    <source>
        <dbReference type="SAM" id="Phobius"/>
    </source>
</evidence>
<evidence type="ECO:0000256" key="3">
    <source>
        <dbReference type="ARBA" id="ARBA00022989"/>
    </source>
</evidence>
<keyword evidence="12" id="KW-0675">Receptor</keyword>
<dbReference type="GeneID" id="107219353"/>
<dbReference type="InterPro" id="IPR013106">
    <property type="entry name" value="Ig_V-set"/>
</dbReference>
<dbReference type="InterPro" id="IPR013162">
    <property type="entry name" value="CD80_C2-set"/>
</dbReference>
<feature type="domain" description="Ig-like" evidence="9">
    <location>
        <begin position="260"/>
        <end position="354"/>
    </location>
</feature>
<dbReference type="InterPro" id="IPR007110">
    <property type="entry name" value="Ig-like_dom"/>
</dbReference>
<dbReference type="SUPFAM" id="SSF49265">
    <property type="entry name" value="Fibronectin type III"/>
    <property type="match status" value="1"/>
</dbReference>
<dbReference type="Pfam" id="PF07686">
    <property type="entry name" value="V-set"/>
    <property type="match status" value="1"/>
</dbReference>
<dbReference type="CDD" id="cd00063">
    <property type="entry name" value="FN3"/>
    <property type="match status" value="1"/>
</dbReference>
<keyword evidence="3 7" id="KW-1133">Transmembrane helix</keyword>
<dbReference type="PROSITE" id="PS50853">
    <property type="entry name" value="FN3"/>
    <property type="match status" value="1"/>
</dbReference>
<name>A0ABM3GKP7_NEOLC</name>
<evidence type="ECO:0000313" key="12">
    <source>
        <dbReference type="RefSeq" id="XP_046600851.1"/>
    </source>
</evidence>
<feature type="domain" description="Ig-like" evidence="9">
    <location>
        <begin position="153"/>
        <end position="253"/>
    </location>
</feature>
<dbReference type="InterPro" id="IPR003599">
    <property type="entry name" value="Ig_sub"/>
</dbReference>
<evidence type="ECO:0000256" key="8">
    <source>
        <dbReference type="SAM" id="SignalP"/>
    </source>
</evidence>
<keyword evidence="4 7" id="KW-0472">Membrane</keyword>
<dbReference type="PANTHER" id="PTHR23278">
    <property type="entry name" value="SIDESTEP PROTEIN"/>
    <property type="match status" value="1"/>
</dbReference>
<sequence length="785" mass="85714">MCGCAVTLIFAIIILNGNYLGADDSIEFQNKLPAKLIWAVEGDHVELPCDVTPPRPTDSVSMVLWFKDDSGIPLYSLDARGGVLNNSVHAALVNDLGKKSFFLVGDGHQRARLKIANVTFNDQGVFRCRVDFANSPTRNYRVNLTLVEQPTNPVIYDAQGKEVTGIGGPFLEGYDLFLSCQVAGGRPKPSVTWWRDGQLLDGVVDSPIVNGASGKFTVNQLFVGSVTRALWGAKLECRAQAGPLGKPVVREVPLDIYLKPAVVKIVLDTEVIYAGRPVGARCETWGSSPAARIVWMLDGNLIRDPSIVSTQRSNSTVSKLALVVGREDDAKELTCRAENPRFPGGVLEHQKVLRVSYAPVVLAHMAKGYDPETLREGDDLKLVCEVDSNPRPDTITWYHDEALIEHNVTGGTLVASETLTLRSLTLAHSGEYICVASNAVGEGRSHPVLIHMKYAPRCREGYEVREVGALRQESLSLRCEVEAVPGDTVRFSWTFNGTLGDVLPLPGTKARNKGLTSTFEYTVKAESDFGTLACWASNSVGRQRRPCLFNVVPAKKPEPPLDCSLRNESSALEVNCVPGSDGGLRQHFVLEVRGASGSSTGLHTPQNDQGVVGEAPPICEARNQRPFFQLHCLEAGFEYTMSVFAVNEKGRSDPVLLENVRIAGPPPDRTEKSKIYNNDEPLEVITSKSAAYSVVLVVALIGGAALVLVGIGIMIGLVICRRRNSPPPSPGPDDFTTPTYVPAQRIEPRVKYSSDRRRSYRTSLFLEESRHEPDLLQQVELDLHS</sequence>
<dbReference type="InterPro" id="IPR013783">
    <property type="entry name" value="Ig-like_fold"/>
</dbReference>
<dbReference type="InterPro" id="IPR036179">
    <property type="entry name" value="Ig-like_dom_sf"/>
</dbReference>
<dbReference type="InterPro" id="IPR036116">
    <property type="entry name" value="FN3_sf"/>
</dbReference>
<dbReference type="Pfam" id="PF13927">
    <property type="entry name" value="Ig_3"/>
    <property type="match status" value="1"/>
</dbReference>
<comment type="subcellular location">
    <subcellularLocation>
        <location evidence="1">Membrane</location>
        <topology evidence="1">Single-pass membrane protein</topology>
    </subcellularLocation>
</comment>
<reference evidence="12" key="1">
    <citation type="submission" date="2025-08" db="UniProtKB">
        <authorList>
            <consortium name="RefSeq"/>
        </authorList>
    </citation>
    <scope>IDENTIFICATION</scope>
    <source>
        <tissue evidence="12">Thorax and Abdomen</tissue>
    </source>
</reference>
<dbReference type="CDD" id="cd00096">
    <property type="entry name" value="Ig"/>
    <property type="match status" value="2"/>
</dbReference>
<evidence type="ECO:0000256" key="1">
    <source>
        <dbReference type="ARBA" id="ARBA00004167"/>
    </source>
</evidence>
<organism evidence="11 12">
    <name type="scientific">Neodiprion lecontei</name>
    <name type="common">Redheaded pine sawfly</name>
    <dbReference type="NCBI Taxonomy" id="441921"/>
    <lineage>
        <taxon>Eukaryota</taxon>
        <taxon>Metazoa</taxon>
        <taxon>Ecdysozoa</taxon>
        <taxon>Arthropoda</taxon>
        <taxon>Hexapoda</taxon>
        <taxon>Insecta</taxon>
        <taxon>Pterygota</taxon>
        <taxon>Neoptera</taxon>
        <taxon>Endopterygota</taxon>
        <taxon>Hymenoptera</taxon>
        <taxon>Tenthredinoidea</taxon>
        <taxon>Diprionidae</taxon>
        <taxon>Diprioninae</taxon>
        <taxon>Neodiprion</taxon>
    </lineage>
</organism>
<keyword evidence="2 7" id="KW-0812">Transmembrane</keyword>
<dbReference type="InterPro" id="IPR003961">
    <property type="entry name" value="FN3_dom"/>
</dbReference>
<dbReference type="PROSITE" id="PS50835">
    <property type="entry name" value="IG_LIKE"/>
    <property type="match status" value="5"/>
</dbReference>
<feature type="domain" description="Ig-like" evidence="9">
    <location>
        <begin position="456"/>
        <end position="539"/>
    </location>
</feature>
<dbReference type="SMART" id="SM00408">
    <property type="entry name" value="IGc2"/>
    <property type="match status" value="5"/>
</dbReference>
<keyword evidence="5" id="KW-1015">Disulfide bond</keyword>
<dbReference type="SMART" id="SM00409">
    <property type="entry name" value="IG"/>
    <property type="match status" value="5"/>
</dbReference>
<dbReference type="SUPFAM" id="SSF48726">
    <property type="entry name" value="Immunoglobulin"/>
    <property type="match status" value="5"/>
</dbReference>
<dbReference type="Gene3D" id="2.60.40.10">
    <property type="entry name" value="Immunoglobulins"/>
    <property type="match status" value="5"/>
</dbReference>
<gene>
    <name evidence="12" type="primary">LOC107219353</name>
</gene>
<feature type="domain" description="Fibronectin type-III" evidence="10">
    <location>
        <begin position="556"/>
        <end position="666"/>
    </location>
</feature>
<protein>
    <submittedName>
        <fullName evidence="12">B-cell receptor CD22</fullName>
    </submittedName>
</protein>
<evidence type="ECO:0000259" key="9">
    <source>
        <dbReference type="PROSITE" id="PS50835"/>
    </source>
</evidence>
<feature type="compositionally biased region" description="Basic and acidic residues" evidence="6">
    <location>
        <begin position="746"/>
        <end position="757"/>
    </location>
</feature>
<evidence type="ECO:0000256" key="4">
    <source>
        <dbReference type="ARBA" id="ARBA00023136"/>
    </source>
</evidence>
<keyword evidence="8" id="KW-0732">Signal</keyword>
<feature type="transmembrane region" description="Helical" evidence="7">
    <location>
        <begin position="690"/>
        <end position="719"/>
    </location>
</feature>
<evidence type="ECO:0000256" key="5">
    <source>
        <dbReference type="ARBA" id="ARBA00023157"/>
    </source>
</evidence>
<dbReference type="Proteomes" id="UP000829291">
    <property type="component" value="Chromosome 7"/>
</dbReference>
<proteinExistence type="predicted"/>
<feature type="domain" description="Ig-like" evidence="9">
    <location>
        <begin position="41"/>
        <end position="145"/>
    </location>
</feature>
<feature type="chain" id="PRO_5046214099" evidence="8">
    <location>
        <begin position="23"/>
        <end position="785"/>
    </location>
</feature>
<dbReference type="RefSeq" id="XP_046600851.1">
    <property type="nucleotide sequence ID" value="XM_046744895.1"/>
</dbReference>
<feature type="region of interest" description="Disordered" evidence="6">
    <location>
        <begin position="726"/>
        <end position="758"/>
    </location>
</feature>